<dbReference type="EMBL" id="JACHGR010000001">
    <property type="protein sequence ID" value="MBB6054266.1"/>
    <property type="molecule type" value="Genomic_DNA"/>
</dbReference>
<evidence type="ECO:0000256" key="1">
    <source>
        <dbReference type="ARBA" id="ARBA00004141"/>
    </source>
</evidence>
<evidence type="ECO:0000256" key="3">
    <source>
        <dbReference type="ARBA" id="ARBA00022475"/>
    </source>
</evidence>
<evidence type="ECO:0000256" key="9">
    <source>
        <dbReference type="ARBA" id="ARBA00023136"/>
    </source>
</evidence>
<dbReference type="PANTHER" id="PTHR37468">
    <property type="entry name" value="SULFATE TRANSPORTER CYSZ"/>
    <property type="match status" value="1"/>
</dbReference>
<keyword evidence="4 11" id="KW-0997">Cell inner membrane</keyword>
<dbReference type="GO" id="GO:0009675">
    <property type="term" value="F:high-affinity sulfate:proton symporter activity"/>
    <property type="evidence" value="ECO:0007669"/>
    <property type="project" value="TreeGrafter"/>
</dbReference>
<keyword evidence="6 11" id="KW-0812">Transmembrane</keyword>
<keyword evidence="7 11" id="KW-1133">Transmembrane helix</keyword>
<dbReference type="Pfam" id="PF07264">
    <property type="entry name" value="EI24"/>
    <property type="match status" value="1"/>
</dbReference>
<dbReference type="InterPro" id="IPR059112">
    <property type="entry name" value="CysZ/EI24"/>
</dbReference>
<evidence type="ECO:0000256" key="7">
    <source>
        <dbReference type="ARBA" id="ARBA00022989"/>
    </source>
</evidence>
<dbReference type="AlphaFoldDB" id="A0A841GCI9"/>
<feature type="transmembrane region" description="Helical" evidence="11">
    <location>
        <begin position="205"/>
        <end position="238"/>
    </location>
</feature>
<evidence type="ECO:0000256" key="2">
    <source>
        <dbReference type="ARBA" id="ARBA00022448"/>
    </source>
</evidence>
<evidence type="ECO:0000256" key="5">
    <source>
        <dbReference type="ARBA" id="ARBA00022605"/>
    </source>
</evidence>
<evidence type="ECO:0000313" key="13">
    <source>
        <dbReference type="Proteomes" id="UP000585721"/>
    </source>
</evidence>
<keyword evidence="13" id="KW-1185">Reference proteome</keyword>
<comment type="subcellular location">
    <subcellularLocation>
        <location evidence="11">Cell inner membrane</location>
        <topology evidence="11">Multi-pass membrane protein</topology>
    </subcellularLocation>
    <subcellularLocation>
        <location evidence="1">Membrane</location>
        <topology evidence="1">Multi-pass membrane protein</topology>
    </subcellularLocation>
</comment>
<dbReference type="NCBIfam" id="NF003433">
    <property type="entry name" value="PRK04949.1"/>
    <property type="match status" value="1"/>
</dbReference>
<dbReference type="Proteomes" id="UP000585721">
    <property type="component" value="Unassembled WGS sequence"/>
</dbReference>
<keyword evidence="2 11" id="KW-0813">Transport</keyword>
<gene>
    <name evidence="11" type="primary">cysZ</name>
    <name evidence="12" type="ORF">HNR75_000131</name>
</gene>
<evidence type="ECO:0000256" key="4">
    <source>
        <dbReference type="ARBA" id="ARBA00022519"/>
    </source>
</evidence>
<dbReference type="RefSeq" id="WP_188025091.1">
    <property type="nucleotide sequence ID" value="NZ_JACHGR010000001.1"/>
</dbReference>
<evidence type="ECO:0000256" key="10">
    <source>
        <dbReference type="ARBA" id="ARBA00023192"/>
    </source>
</evidence>
<comment type="similarity">
    <text evidence="11">Belongs to the CysZ family.</text>
</comment>
<dbReference type="PANTHER" id="PTHR37468:SF1">
    <property type="entry name" value="SULFATE TRANSPORTER CYSZ"/>
    <property type="match status" value="1"/>
</dbReference>
<feature type="transmembrane region" description="Helical" evidence="11">
    <location>
        <begin position="142"/>
        <end position="159"/>
    </location>
</feature>
<keyword evidence="9 11" id="KW-0472">Membrane</keyword>
<name>A0A841GCI9_9GAMM</name>
<keyword evidence="3 11" id="KW-1003">Cell membrane</keyword>
<evidence type="ECO:0000256" key="6">
    <source>
        <dbReference type="ARBA" id="ARBA00022692"/>
    </source>
</evidence>
<keyword evidence="5 11" id="KW-0028">Amino-acid biosynthesis</keyword>
<keyword evidence="8 11" id="KW-0764">Sulfate transport</keyword>
<evidence type="ECO:0000256" key="11">
    <source>
        <dbReference type="HAMAP-Rule" id="MF_00468"/>
    </source>
</evidence>
<feature type="transmembrane region" description="Helical" evidence="11">
    <location>
        <begin position="28"/>
        <end position="48"/>
    </location>
</feature>
<protein>
    <recommendedName>
        <fullName evidence="11">Sulfate transporter CysZ</fullName>
    </recommendedName>
</protein>
<comment type="caution">
    <text evidence="12">The sequence shown here is derived from an EMBL/GenBank/DDBJ whole genome shotgun (WGS) entry which is preliminary data.</text>
</comment>
<dbReference type="GO" id="GO:0005886">
    <property type="term" value="C:plasma membrane"/>
    <property type="evidence" value="ECO:0007669"/>
    <property type="project" value="UniProtKB-SubCell"/>
</dbReference>
<evidence type="ECO:0000313" key="12">
    <source>
        <dbReference type="EMBL" id="MBB6054266.1"/>
    </source>
</evidence>
<dbReference type="HAMAP" id="MF_00468">
    <property type="entry name" value="CysZ"/>
    <property type="match status" value="1"/>
</dbReference>
<proteinExistence type="inferred from homology"/>
<dbReference type="InterPro" id="IPR050480">
    <property type="entry name" value="CysZ-like"/>
</dbReference>
<feature type="transmembrane region" description="Helical" evidence="11">
    <location>
        <begin position="68"/>
        <end position="97"/>
    </location>
</feature>
<dbReference type="GO" id="GO:0000103">
    <property type="term" value="P:sulfate assimilation"/>
    <property type="evidence" value="ECO:0007669"/>
    <property type="project" value="InterPro"/>
</dbReference>
<evidence type="ECO:0000256" key="8">
    <source>
        <dbReference type="ARBA" id="ARBA00023032"/>
    </source>
</evidence>
<sequence length="244" mass="28909">MVNIQPLSAFGYLLRGLHLMTQPGIRRYVWFPLLINILLFSIGFYLLFQRFDIAMNALTAWLPDWLDWLTFLLWPLAVLIILFVSSFIFGMVTNWLAAPFNGMLAARVEQYLVSDMHRVDERPLWQEVHHAFRREWQKLKYWLPRMLLCAVLFFVPVAGQFLAPWIWLLFSAWMMAIQYCDYPYDNHQVSFPDMRRQLARQRWRNLSFGGLVMLLGSIPLLNLFLMPMAICASTAMWVDDQNHK</sequence>
<accession>A0A841GCI9</accession>
<comment type="function">
    <text evidence="11">High affinity, high specificity proton-dependent sulfate transporter, which mediates sulfate uptake. Provides the sulfur source for the cysteine synthesis pathway.</text>
</comment>
<dbReference type="GO" id="GO:0019344">
    <property type="term" value="P:cysteine biosynthetic process"/>
    <property type="evidence" value="ECO:0007669"/>
    <property type="project" value="UniProtKB-UniRule"/>
</dbReference>
<reference evidence="12 13" key="1">
    <citation type="submission" date="2020-08" db="EMBL/GenBank/DDBJ databases">
        <title>Genomic Encyclopedia of Type Strains, Phase IV (KMG-IV): sequencing the most valuable type-strain genomes for metagenomic binning, comparative biology and taxonomic classification.</title>
        <authorList>
            <person name="Goeker M."/>
        </authorList>
    </citation>
    <scope>NUCLEOTIDE SEQUENCE [LARGE SCALE GENOMIC DNA]</scope>
    <source>
        <strain evidence="12 13">DSM 22975</strain>
    </source>
</reference>
<keyword evidence="10 11" id="KW-0198">Cysteine biosynthesis</keyword>
<organism evidence="12 13">
    <name type="scientific">Tolumonas osonensis</name>
    <dbReference type="NCBI Taxonomy" id="675874"/>
    <lineage>
        <taxon>Bacteria</taxon>
        <taxon>Pseudomonadati</taxon>
        <taxon>Pseudomonadota</taxon>
        <taxon>Gammaproteobacteria</taxon>
        <taxon>Aeromonadales</taxon>
        <taxon>Aeromonadaceae</taxon>
        <taxon>Tolumonas</taxon>
    </lineage>
</organism>
<dbReference type="InterPro" id="IPR022985">
    <property type="entry name" value="Sulfate_CysZ"/>
</dbReference>